<feature type="transmembrane region" description="Helical" evidence="9">
    <location>
        <begin position="445"/>
        <end position="465"/>
    </location>
</feature>
<feature type="transmembrane region" description="Helical" evidence="9">
    <location>
        <begin position="16"/>
        <end position="35"/>
    </location>
</feature>
<dbReference type="AlphaFoldDB" id="A0A9D1A964"/>
<keyword evidence="5 9" id="KW-0812">Transmembrane</keyword>
<protein>
    <recommendedName>
        <fullName evidence="10">Na+/H+ antiporter NhaC-like C-terminal domain-containing protein</fullName>
    </recommendedName>
</protein>
<comment type="similarity">
    <text evidence="8">Belongs to the NhaC Na(+)/H(+) (TC 2.A.35) antiporter family.</text>
</comment>
<feature type="transmembrane region" description="Helical" evidence="9">
    <location>
        <begin position="324"/>
        <end position="347"/>
    </location>
</feature>
<proteinExistence type="inferred from homology"/>
<keyword evidence="2" id="KW-0813">Transport</keyword>
<dbReference type="Pfam" id="PF03553">
    <property type="entry name" value="Na_H_antiporter"/>
    <property type="match status" value="1"/>
</dbReference>
<keyword evidence="4" id="KW-1003">Cell membrane</keyword>
<feature type="domain" description="Na+/H+ antiporter NhaC-like C-terminal" evidence="10">
    <location>
        <begin position="166"/>
        <end position="468"/>
    </location>
</feature>
<dbReference type="PANTHER" id="PTHR33451:SF3">
    <property type="entry name" value="MALATE-2H(+)_NA(+)-LACTATE ANTIPORTER"/>
    <property type="match status" value="1"/>
</dbReference>
<reference evidence="11" key="2">
    <citation type="journal article" date="2021" name="PeerJ">
        <title>Extensive microbial diversity within the chicken gut microbiome revealed by metagenomics and culture.</title>
        <authorList>
            <person name="Gilroy R."/>
            <person name="Ravi A."/>
            <person name="Getino M."/>
            <person name="Pursley I."/>
            <person name="Horton D.L."/>
            <person name="Alikhan N.F."/>
            <person name="Baker D."/>
            <person name="Gharbi K."/>
            <person name="Hall N."/>
            <person name="Watson M."/>
            <person name="Adriaenssens E.M."/>
            <person name="Foster-Nyarko E."/>
            <person name="Jarju S."/>
            <person name="Secka A."/>
            <person name="Antonio M."/>
            <person name="Oren A."/>
            <person name="Chaudhuri R.R."/>
            <person name="La Ragione R."/>
            <person name="Hildebrand F."/>
            <person name="Pallen M.J."/>
        </authorList>
    </citation>
    <scope>NUCLEOTIDE SEQUENCE</scope>
    <source>
        <strain evidence="11">ChiHjej9B8-7071</strain>
    </source>
</reference>
<keyword evidence="6 9" id="KW-1133">Transmembrane helix</keyword>
<evidence type="ECO:0000313" key="12">
    <source>
        <dbReference type="Proteomes" id="UP000824258"/>
    </source>
</evidence>
<organism evidence="11 12">
    <name type="scientific">Candidatus Avoscillospira stercoripullorum</name>
    <dbReference type="NCBI Taxonomy" id="2840709"/>
    <lineage>
        <taxon>Bacteria</taxon>
        <taxon>Bacillati</taxon>
        <taxon>Bacillota</taxon>
        <taxon>Clostridia</taxon>
        <taxon>Eubacteriales</taxon>
        <taxon>Oscillospiraceae</taxon>
        <taxon>Oscillospiraceae incertae sedis</taxon>
        <taxon>Candidatus Avoscillospira</taxon>
    </lineage>
</organism>
<evidence type="ECO:0000313" key="11">
    <source>
        <dbReference type="EMBL" id="HIR09378.1"/>
    </source>
</evidence>
<feature type="transmembrane region" description="Helical" evidence="9">
    <location>
        <begin position="239"/>
        <end position="259"/>
    </location>
</feature>
<evidence type="ECO:0000256" key="8">
    <source>
        <dbReference type="ARBA" id="ARBA00038435"/>
    </source>
</evidence>
<evidence type="ECO:0000256" key="2">
    <source>
        <dbReference type="ARBA" id="ARBA00022448"/>
    </source>
</evidence>
<gene>
    <name evidence="11" type="ORF">IAA70_03125</name>
</gene>
<evidence type="ECO:0000256" key="3">
    <source>
        <dbReference type="ARBA" id="ARBA00022449"/>
    </source>
</evidence>
<evidence type="ECO:0000256" key="9">
    <source>
        <dbReference type="SAM" id="Phobius"/>
    </source>
</evidence>
<feature type="transmembrane region" description="Helical" evidence="9">
    <location>
        <begin position="41"/>
        <end position="59"/>
    </location>
</feature>
<feature type="transmembrane region" description="Helical" evidence="9">
    <location>
        <begin position="118"/>
        <end position="147"/>
    </location>
</feature>
<evidence type="ECO:0000256" key="5">
    <source>
        <dbReference type="ARBA" id="ARBA00022692"/>
    </source>
</evidence>
<evidence type="ECO:0000256" key="7">
    <source>
        <dbReference type="ARBA" id="ARBA00023136"/>
    </source>
</evidence>
<evidence type="ECO:0000256" key="4">
    <source>
        <dbReference type="ARBA" id="ARBA00022475"/>
    </source>
</evidence>
<keyword evidence="3" id="KW-0050">Antiport</keyword>
<comment type="subcellular location">
    <subcellularLocation>
        <location evidence="1">Cell membrane</location>
        <topology evidence="1">Multi-pass membrane protein</topology>
    </subcellularLocation>
</comment>
<feature type="transmembrane region" description="Helical" evidence="9">
    <location>
        <begin position="367"/>
        <end position="394"/>
    </location>
</feature>
<feature type="transmembrane region" description="Helical" evidence="9">
    <location>
        <begin position="80"/>
        <end position="106"/>
    </location>
</feature>
<evidence type="ECO:0000256" key="1">
    <source>
        <dbReference type="ARBA" id="ARBA00004651"/>
    </source>
</evidence>
<dbReference type="EMBL" id="DVGD01000089">
    <property type="protein sequence ID" value="HIR09378.1"/>
    <property type="molecule type" value="Genomic_DNA"/>
</dbReference>
<accession>A0A9D1A964</accession>
<feature type="transmembrane region" description="Helical" evidence="9">
    <location>
        <begin position="296"/>
        <end position="317"/>
    </location>
</feature>
<comment type="caution">
    <text evidence="11">The sequence shown here is derived from an EMBL/GenBank/DDBJ whole genome shotgun (WGS) entry which is preliminary data.</text>
</comment>
<dbReference type="Proteomes" id="UP000824258">
    <property type="component" value="Unassembled WGS sequence"/>
</dbReference>
<dbReference type="GO" id="GO:0005886">
    <property type="term" value="C:plasma membrane"/>
    <property type="evidence" value="ECO:0007669"/>
    <property type="project" value="UniProtKB-SubCell"/>
</dbReference>
<feature type="transmembrane region" description="Helical" evidence="9">
    <location>
        <begin position="197"/>
        <end position="219"/>
    </location>
</feature>
<feature type="transmembrane region" description="Helical" evidence="9">
    <location>
        <begin position="266"/>
        <end position="284"/>
    </location>
</feature>
<dbReference type="InterPro" id="IPR052180">
    <property type="entry name" value="NhaC_Na-H+_Antiporter"/>
</dbReference>
<evidence type="ECO:0000256" key="6">
    <source>
        <dbReference type="ARBA" id="ARBA00022989"/>
    </source>
</evidence>
<sequence>MSHHVKHHHHRKPTALESYFCIILVGIIIVASLLLGAPIQFGILLATAVSFLMALRLGFTWEEMEQAICERLGRMGSTMLIMWLIGMLLGSMLFSGLIPMLVYYGFQLIDPKFLYLGAFLSCTIMSTMTGSSWSAAGTAGVVCIALAQGHGANLGIMAGAIIAGSVFGDKISPMSETTNLAPACAGTDLWSHIYSQLWTTIPAWIVAAVLYTVLGTHLAPQSNELPETAMVIMEQLRDLFTFSPVLLLPVVVLLVLALLKKPVIPTMLVCSLLSILLGCLVQGFDITLGCSAAITGFTASSVTPAGYALDATVAYILNRGGMTSMVSIILICFCGFSMTTILTHGGFLEKAIEPLARNLNTRWKTMLTAEIATLVVLSMGGISYVSSVFVGEAWQKPFIQNGMGRPCLSRTLEDVGTCAAAVIPWCSSAMFYVETLGVPVWGSGGFAPYTVLPFLCPIIAFLLAWTGIGISKLSPEEIAEELKEITEEEEEAFLE</sequence>
<dbReference type="InterPro" id="IPR018461">
    <property type="entry name" value="Na/H_Antiport_NhaC-like_C"/>
</dbReference>
<name>A0A9D1A964_9FIRM</name>
<keyword evidence="7 9" id="KW-0472">Membrane</keyword>
<dbReference type="PANTHER" id="PTHR33451">
    <property type="entry name" value="MALATE-2H(+)/NA(+)-LACTATE ANTIPORTER"/>
    <property type="match status" value="1"/>
</dbReference>
<evidence type="ECO:0000259" key="10">
    <source>
        <dbReference type="Pfam" id="PF03553"/>
    </source>
</evidence>
<dbReference type="GO" id="GO:0015297">
    <property type="term" value="F:antiporter activity"/>
    <property type="evidence" value="ECO:0007669"/>
    <property type="project" value="UniProtKB-KW"/>
</dbReference>
<reference evidence="11" key="1">
    <citation type="submission" date="2020-10" db="EMBL/GenBank/DDBJ databases">
        <authorList>
            <person name="Gilroy R."/>
        </authorList>
    </citation>
    <scope>NUCLEOTIDE SEQUENCE</scope>
    <source>
        <strain evidence="11">ChiHjej9B8-7071</strain>
    </source>
</reference>